<comment type="pathway">
    <text evidence="1 7">Cofactor biosynthesis; riboflavin biosynthesis; riboflavin from 2-hydroxy-3-oxobutyl phosphate and 5-amino-6-(D-ribitylamino)uracil: step 1/2.</text>
</comment>
<feature type="binding site" evidence="7">
    <location>
        <position position="137"/>
    </location>
    <ligand>
        <name>(2S)-2-hydroxy-3-oxobutyl phosphate</name>
        <dbReference type="ChEBI" id="CHEBI:58830"/>
    </ligand>
</feature>
<evidence type="ECO:0000256" key="6">
    <source>
        <dbReference type="ARBA" id="ARBA00048785"/>
    </source>
</evidence>
<comment type="caution">
    <text evidence="8">The sequence shown here is derived from an EMBL/GenBank/DDBJ whole genome shotgun (WGS) entry which is preliminary data.</text>
</comment>
<accession>A0A846N3D4</accession>
<dbReference type="PANTHER" id="PTHR21058:SF0">
    <property type="entry name" value="6,7-DIMETHYL-8-RIBITYLLUMAZINE SYNTHASE"/>
    <property type="match status" value="1"/>
</dbReference>
<reference evidence="8 9" key="1">
    <citation type="submission" date="2020-03" db="EMBL/GenBank/DDBJ databases">
        <title>Genomic Encyclopedia of Type Strains, Phase IV (KMG-IV): sequencing the most valuable type-strain genomes for metagenomic binning, comparative biology and taxonomic classification.</title>
        <authorList>
            <person name="Goeker M."/>
        </authorList>
    </citation>
    <scope>NUCLEOTIDE SEQUENCE [LARGE SCALE GENOMIC DNA]</scope>
    <source>
        <strain evidence="8 9">DSM 19867</strain>
    </source>
</reference>
<organism evidence="8 9">
    <name type="scientific">Rhizomicrobium palustre</name>
    <dbReference type="NCBI Taxonomy" id="189966"/>
    <lineage>
        <taxon>Bacteria</taxon>
        <taxon>Pseudomonadati</taxon>
        <taxon>Pseudomonadota</taxon>
        <taxon>Alphaproteobacteria</taxon>
        <taxon>Micropepsales</taxon>
        <taxon>Micropepsaceae</taxon>
        <taxon>Rhizomicrobium</taxon>
    </lineage>
</organism>
<dbReference type="EMBL" id="JAASRM010000001">
    <property type="protein sequence ID" value="NIK89781.1"/>
    <property type="molecule type" value="Genomic_DNA"/>
</dbReference>
<feature type="active site" description="Proton donor" evidence="7">
    <location>
        <position position="98"/>
    </location>
</feature>
<protein>
    <recommendedName>
        <fullName evidence="3 7">6,7-dimethyl-8-ribityllumazine synthase</fullName>
        <shortName evidence="7">DMRL synthase</shortName>
        <shortName evidence="7">LS</shortName>
        <shortName evidence="7">Lumazine synthase</shortName>
        <ecNumber evidence="3 7">2.5.1.78</ecNumber>
    </recommendedName>
</protein>
<dbReference type="Pfam" id="PF00885">
    <property type="entry name" value="DMRL_synthase"/>
    <property type="match status" value="1"/>
</dbReference>
<proteinExistence type="inferred from homology"/>
<dbReference type="GO" id="GO:0005829">
    <property type="term" value="C:cytosol"/>
    <property type="evidence" value="ECO:0007669"/>
    <property type="project" value="TreeGrafter"/>
</dbReference>
<dbReference type="AlphaFoldDB" id="A0A846N3D4"/>
<dbReference type="InterPro" id="IPR036467">
    <property type="entry name" value="LS/RS_sf"/>
</dbReference>
<feature type="binding site" evidence="7">
    <location>
        <begin position="61"/>
        <end position="63"/>
    </location>
    <ligand>
        <name>5-amino-6-(D-ribitylamino)uracil</name>
        <dbReference type="ChEBI" id="CHEBI:15934"/>
    </ligand>
</feature>
<comment type="function">
    <text evidence="7">Catalyzes the formation of 6,7-dimethyl-8-ribityllumazine by condensation of 5-amino-6-(D-ribitylamino)uracil with 3,4-dihydroxy-2-butanone 4-phosphate. This is the penultimate step in the biosynthesis of riboflavin.</text>
</comment>
<evidence type="ECO:0000313" key="8">
    <source>
        <dbReference type="EMBL" id="NIK89781.1"/>
    </source>
</evidence>
<evidence type="ECO:0000256" key="7">
    <source>
        <dbReference type="HAMAP-Rule" id="MF_00178"/>
    </source>
</evidence>
<comment type="similarity">
    <text evidence="2 7">Belongs to the DMRL synthase family.</text>
</comment>
<dbReference type="GO" id="GO:0009349">
    <property type="term" value="C:riboflavin synthase complex"/>
    <property type="evidence" value="ECO:0007669"/>
    <property type="project" value="UniProtKB-UniRule"/>
</dbReference>
<evidence type="ECO:0000256" key="1">
    <source>
        <dbReference type="ARBA" id="ARBA00004917"/>
    </source>
</evidence>
<comment type="catalytic activity">
    <reaction evidence="6 7">
        <text>(2S)-2-hydroxy-3-oxobutyl phosphate + 5-amino-6-(D-ribitylamino)uracil = 6,7-dimethyl-8-(1-D-ribityl)lumazine + phosphate + 2 H2O + H(+)</text>
        <dbReference type="Rhea" id="RHEA:26152"/>
        <dbReference type="ChEBI" id="CHEBI:15377"/>
        <dbReference type="ChEBI" id="CHEBI:15378"/>
        <dbReference type="ChEBI" id="CHEBI:15934"/>
        <dbReference type="ChEBI" id="CHEBI:43474"/>
        <dbReference type="ChEBI" id="CHEBI:58201"/>
        <dbReference type="ChEBI" id="CHEBI:58830"/>
        <dbReference type="EC" id="2.5.1.78"/>
    </reaction>
</comment>
<feature type="binding site" evidence="7">
    <location>
        <position position="30"/>
    </location>
    <ligand>
        <name>5-amino-6-(D-ribitylamino)uracil</name>
        <dbReference type="ChEBI" id="CHEBI:15934"/>
    </ligand>
</feature>
<dbReference type="RefSeq" id="WP_167083839.1">
    <property type="nucleotide sequence ID" value="NZ_BAAADC010000001.1"/>
</dbReference>
<sequence length="167" mass="17753">MVTVSTSSARTRSADATDFKPNILIVEATFYPEISRKLLDGATAALERGGAYFDSVAVPGALEIPPTIYYAMKGGEHGGKHYDGYIALGCVIRGETFHFEIVAGESGRALMDLGLNYGLAVGNGILTVENEEQALVRADREQGDKGGDAARACLALIGLKSRLGMRR</sequence>
<dbReference type="NCBIfam" id="TIGR00114">
    <property type="entry name" value="lumazine-synth"/>
    <property type="match status" value="1"/>
</dbReference>
<name>A0A846N3D4_9PROT</name>
<dbReference type="InterPro" id="IPR034964">
    <property type="entry name" value="LS"/>
</dbReference>
<feature type="binding site" evidence="7">
    <location>
        <begin position="90"/>
        <end position="92"/>
    </location>
    <ligand>
        <name>5-amino-6-(D-ribitylamino)uracil</name>
        <dbReference type="ChEBI" id="CHEBI:15934"/>
    </ligand>
</feature>
<dbReference type="PANTHER" id="PTHR21058">
    <property type="entry name" value="6,7-DIMETHYL-8-RIBITYLLUMAZINE SYNTHASE DMRL SYNTHASE LUMAZINE SYNTHASE"/>
    <property type="match status" value="1"/>
</dbReference>
<dbReference type="Proteomes" id="UP000570514">
    <property type="component" value="Unassembled WGS sequence"/>
</dbReference>
<evidence type="ECO:0000256" key="5">
    <source>
        <dbReference type="ARBA" id="ARBA00022679"/>
    </source>
</evidence>
<keyword evidence="4 7" id="KW-0686">Riboflavin biosynthesis</keyword>
<dbReference type="Gene3D" id="3.40.50.960">
    <property type="entry name" value="Lumazine/riboflavin synthase"/>
    <property type="match status" value="1"/>
</dbReference>
<evidence type="ECO:0000256" key="4">
    <source>
        <dbReference type="ARBA" id="ARBA00022619"/>
    </source>
</evidence>
<dbReference type="GO" id="GO:0009231">
    <property type="term" value="P:riboflavin biosynthetic process"/>
    <property type="evidence" value="ECO:0007669"/>
    <property type="project" value="UniProtKB-UniRule"/>
</dbReference>
<dbReference type="UniPathway" id="UPA00275">
    <property type="reaction ID" value="UER00404"/>
</dbReference>
<keyword evidence="9" id="KW-1185">Reference proteome</keyword>
<evidence type="ECO:0000313" key="9">
    <source>
        <dbReference type="Proteomes" id="UP000570514"/>
    </source>
</evidence>
<dbReference type="SUPFAM" id="SSF52121">
    <property type="entry name" value="Lumazine synthase"/>
    <property type="match status" value="1"/>
</dbReference>
<evidence type="ECO:0000256" key="3">
    <source>
        <dbReference type="ARBA" id="ARBA00012664"/>
    </source>
</evidence>
<dbReference type="GO" id="GO:0000906">
    <property type="term" value="F:6,7-dimethyl-8-ribityllumazine synthase activity"/>
    <property type="evidence" value="ECO:0007669"/>
    <property type="project" value="UniProtKB-UniRule"/>
</dbReference>
<feature type="binding site" evidence="7">
    <location>
        <begin position="95"/>
        <end position="96"/>
    </location>
    <ligand>
        <name>(2S)-2-hydroxy-3-oxobutyl phosphate</name>
        <dbReference type="ChEBI" id="CHEBI:58830"/>
    </ligand>
</feature>
<keyword evidence="5 7" id="KW-0808">Transferase</keyword>
<feature type="binding site" evidence="7">
    <location>
        <position position="123"/>
    </location>
    <ligand>
        <name>5-amino-6-(D-ribitylamino)uracil</name>
        <dbReference type="ChEBI" id="CHEBI:15934"/>
    </ligand>
</feature>
<dbReference type="HAMAP" id="MF_00178">
    <property type="entry name" value="Lumazine_synth"/>
    <property type="match status" value="1"/>
</dbReference>
<gene>
    <name evidence="7" type="primary">ribH</name>
    <name evidence="8" type="ORF">FHS83_003099</name>
</gene>
<evidence type="ECO:0000256" key="2">
    <source>
        <dbReference type="ARBA" id="ARBA00007424"/>
    </source>
</evidence>
<dbReference type="InterPro" id="IPR002180">
    <property type="entry name" value="LS/RS"/>
</dbReference>
<dbReference type="CDD" id="cd09209">
    <property type="entry name" value="Lumazine_synthase-I"/>
    <property type="match status" value="1"/>
</dbReference>
<dbReference type="EC" id="2.5.1.78" evidence="3 7"/>